<sequence length="107" mass="12534">MVCNLAKNVSLKTQRKQQWWSVLLHEPPTGPHQGRPHVSLLLQLVEVAFPTRDLGVVQAGGCWTLCQLEHINPQTKLALFRSQTWEQIVPWEIRDDVRERKRWSQMK</sequence>
<name>A0A9D4ZJV1_ADICA</name>
<keyword evidence="2" id="KW-1185">Reference proteome</keyword>
<accession>A0A9D4ZJV1</accession>
<protein>
    <submittedName>
        <fullName evidence="1">Uncharacterized protein</fullName>
    </submittedName>
</protein>
<evidence type="ECO:0000313" key="1">
    <source>
        <dbReference type="EMBL" id="KAI5075565.1"/>
    </source>
</evidence>
<organism evidence="1 2">
    <name type="scientific">Adiantum capillus-veneris</name>
    <name type="common">Maidenhair fern</name>
    <dbReference type="NCBI Taxonomy" id="13818"/>
    <lineage>
        <taxon>Eukaryota</taxon>
        <taxon>Viridiplantae</taxon>
        <taxon>Streptophyta</taxon>
        <taxon>Embryophyta</taxon>
        <taxon>Tracheophyta</taxon>
        <taxon>Polypodiopsida</taxon>
        <taxon>Polypodiidae</taxon>
        <taxon>Polypodiales</taxon>
        <taxon>Pteridineae</taxon>
        <taxon>Pteridaceae</taxon>
        <taxon>Vittarioideae</taxon>
        <taxon>Adiantum</taxon>
    </lineage>
</organism>
<evidence type="ECO:0000313" key="2">
    <source>
        <dbReference type="Proteomes" id="UP000886520"/>
    </source>
</evidence>
<reference evidence="1" key="1">
    <citation type="submission" date="2021-01" db="EMBL/GenBank/DDBJ databases">
        <title>Adiantum capillus-veneris genome.</title>
        <authorList>
            <person name="Fang Y."/>
            <person name="Liao Q."/>
        </authorList>
    </citation>
    <scope>NUCLEOTIDE SEQUENCE</scope>
    <source>
        <strain evidence="1">H3</strain>
        <tissue evidence="1">Leaf</tissue>
    </source>
</reference>
<comment type="caution">
    <text evidence="1">The sequence shown here is derived from an EMBL/GenBank/DDBJ whole genome shotgun (WGS) entry which is preliminary data.</text>
</comment>
<dbReference type="EMBL" id="JABFUD020000009">
    <property type="protein sequence ID" value="KAI5075565.1"/>
    <property type="molecule type" value="Genomic_DNA"/>
</dbReference>
<dbReference type="Proteomes" id="UP000886520">
    <property type="component" value="Chromosome 9"/>
</dbReference>
<proteinExistence type="predicted"/>
<gene>
    <name evidence="1" type="ORF">GOP47_0009641</name>
</gene>
<dbReference type="AlphaFoldDB" id="A0A9D4ZJV1"/>